<accession>A0A392V8M9</accession>
<name>A0A392V8M9_9FABA</name>
<keyword evidence="2" id="KW-1185">Reference proteome</keyword>
<dbReference type="EMBL" id="LXQA011096077">
    <property type="protein sequence ID" value="MCI84656.1"/>
    <property type="molecule type" value="Genomic_DNA"/>
</dbReference>
<organism evidence="1 2">
    <name type="scientific">Trifolium medium</name>
    <dbReference type="NCBI Taxonomy" id="97028"/>
    <lineage>
        <taxon>Eukaryota</taxon>
        <taxon>Viridiplantae</taxon>
        <taxon>Streptophyta</taxon>
        <taxon>Embryophyta</taxon>
        <taxon>Tracheophyta</taxon>
        <taxon>Spermatophyta</taxon>
        <taxon>Magnoliopsida</taxon>
        <taxon>eudicotyledons</taxon>
        <taxon>Gunneridae</taxon>
        <taxon>Pentapetalae</taxon>
        <taxon>rosids</taxon>
        <taxon>fabids</taxon>
        <taxon>Fabales</taxon>
        <taxon>Fabaceae</taxon>
        <taxon>Papilionoideae</taxon>
        <taxon>50 kb inversion clade</taxon>
        <taxon>NPAAA clade</taxon>
        <taxon>Hologalegina</taxon>
        <taxon>IRL clade</taxon>
        <taxon>Trifolieae</taxon>
        <taxon>Trifolium</taxon>
    </lineage>
</organism>
<dbReference type="Proteomes" id="UP000265520">
    <property type="component" value="Unassembled WGS sequence"/>
</dbReference>
<sequence>MVLLLLKNLPLGHQPSRVEITYHGGRKFCTA</sequence>
<protein>
    <submittedName>
        <fullName evidence="1">Uncharacterized protein</fullName>
    </submittedName>
</protein>
<evidence type="ECO:0000313" key="1">
    <source>
        <dbReference type="EMBL" id="MCI84656.1"/>
    </source>
</evidence>
<dbReference type="AlphaFoldDB" id="A0A392V8M9"/>
<proteinExistence type="predicted"/>
<comment type="caution">
    <text evidence="1">The sequence shown here is derived from an EMBL/GenBank/DDBJ whole genome shotgun (WGS) entry which is preliminary data.</text>
</comment>
<evidence type="ECO:0000313" key="2">
    <source>
        <dbReference type="Proteomes" id="UP000265520"/>
    </source>
</evidence>
<reference evidence="1 2" key="1">
    <citation type="journal article" date="2018" name="Front. Plant Sci.">
        <title>Red Clover (Trifolium pratense) and Zigzag Clover (T. medium) - A Picture of Genomic Similarities and Differences.</title>
        <authorList>
            <person name="Dluhosova J."/>
            <person name="Istvanek J."/>
            <person name="Nedelnik J."/>
            <person name="Repkova J."/>
        </authorList>
    </citation>
    <scope>NUCLEOTIDE SEQUENCE [LARGE SCALE GENOMIC DNA]</scope>
    <source>
        <strain evidence="2">cv. 10/8</strain>
        <tissue evidence="1">Leaf</tissue>
    </source>
</reference>
<feature type="non-terminal residue" evidence="1">
    <location>
        <position position="31"/>
    </location>
</feature>